<evidence type="ECO:0000313" key="4">
    <source>
        <dbReference type="Proteomes" id="UP000199496"/>
    </source>
</evidence>
<feature type="region of interest" description="Disordered" evidence="1">
    <location>
        <begin position="128"/>
        <end position="156"/>
    </location>
</feature>
<name>A0A1H9GNJ5_9GAMM</name>
<sequence>MMKWIKRTLMAVVVLLVLFVALVIFLLATFDPNAHKDRISAAAQAHTGRALTISGDIGLSVFPRLALTLGETTLANGDGFPDPYFARIREVDVAVALLPLLRGELQVERVRLEGLDLNLARDAQGRSNWDDLLGNGDTRHRPGEAPPASPPGEDTQVIPARVRDLDIAGIEIRDARVHWRDAQAGTDLVVDAFNLTLGRLRPGDETPVELAFQTQLGEPDLTAATRLSALLHLDMAQQRYGLRRLTATLDAQGETLPAPVKARLEGDLWADLGNDRARLERLTLTAFDTRLTGMLEVASLTGEPRVHGTLRSGAIHPRNLMHTLGLTAPETANPDVLNTAALDLTFTLQGDRLDLSRLVVTLDETTLTGNVAVNHLAAPAITLALQVDHIHLDHYLPPADDTPPPDTGQGPPPRDGWPEDTMALPLELLRSLNLNGQINIDQLVVANLNLADVVLTLQAQEGQVTLRPFRAALYGGGVEGTLGLDARQDIPRFQTRSHLQGVRMGHLLEDLTGQPPLITGTANLNVDLTSRGDSVKTLIAGLNGNGNLRFADGTVKGINLAQIIRDAEARLRGRAVEPATAPVQTDFTELTGSFRISSGVVDNQDLQAASPLLRVRGRGTVDLNRERLDYRLDTSLVATLEGQGGRPLDDLRNVNLPITIRGTFSEPRFGLDLASVLGGRLEQERERLERQVQERVEEKVQPLIEQQRDRVQQEADRIRDQLGDRLLERLR</sequence>
<dbReference type="PANTHER" id="PTHR30441:SF4">
    <property type="entry name" value="PROTEIN ASMA"/>
    <property type="match status" value="1"/>
</dbReference>
<evidence type="ECO:0000259" key="2">
    <source>
        <dbReference type="Pfam" id="PF05170"/>
    </source>
</evidence>
<feature type="domain" description="AsmA" evidence="2">
    <location>
        <begin position="2"/>
        <end position="606"/>
    </location>
</feature>
<dbReference type="AlphaFoldDB" id="A0A1H9GNJ5"/>
<feature type="region of interest" description="Disordered" evidence="1">
    <location>
        <begin position="394"/>
        <end position="420"/>
    </location>
</feature>
<dbReference type="InterPro" id="IPR052894">
    <property type="entry name" value="AsmA-related"/>
</dbReference>
<keyword evidence="4" id="KW-1185">Reference proteome</keyword>
<accession>A0A1H9GNJ5</accession>
<protein>
    <submittedName>
        <fullName evidence="3">AsmA protein</fullName>
    </submittedName>
</protein>
<dbReference type="GO" id="GO:0005886">
    <property type="term" value="C:plasma membrane"/>
    <property type="evidence" value="ECO:0007669"/>
    <property type="project" value="TreeGrafter"/>
</dbReference>
<dbReference type="EMBL" id="FOFO01000043">
    <property type="protein sequence ID" value="SEQ51707.1"/>
    <property type="molecule type" value="Genomic_DNA"/>
</dbReference>
<organism evidence="3 4">
    <name type="scientific">Ectothiorhodospira magna</name>
    <dbReference type="NCBI Taxonomy" id="867345"/>
    <lineage>
        <taxon>Bacteria</taxon>
        <taxon>Pseudomonadati</taxon>
        <taxon>Pseudomonadota</taxon>
        <taxon>Gammaproteobacteria</taxon>
        <taxon>Chromatiales</taxon>
        <taxon>Ectothiorhodospiraceae</taxon>
        <taxon>Ectothiorhodospira</taxon>
    </lineage>
</organism>
<gene>
    <name evidence="3" type="ORF">SAMN05421693_1436</name>
</gene>
<dbReference type="PANTHER" id="PTHR30441">
    <property type="entry name" value="DUF748 DOMAIN-CONTAINING PROTEIN"/>
    <property type="match status" value="1"/>
</dbReference>
<dbReference type="STRING" id="867345.SAMN05421693_1436"/>
<dbReference type="GO" id="GO:0090313">
    <property type="term" value="P:regulation of protein targeting to membrane"/>
    <property type="evidence" value="ECO:0007669"/>
    <property type="project" value="TreeGrafter"/>
</dbReference>
<feature type="compositionally biased region" description="Pro residues" evidence="1">
    <location>
        <begin position="400"/>
        <end position="415"/>
    </location>
</feature>
<proteinExistence type="predicted"/>
<reference evidence="3 4" key="1">
    <citation type="submission" date="2016-10" db="EMBL/GenBank/DDBJ databases">
        <authorList>
            <person name="de Groot N.N."/>
        </authorList>
    </citation>
    <scope>NUCLEOTIDE SEQUENCE [LARGE SCALE GENOMIC DNA]</scope>
    <source>
        <strain evidence="3 4">B7-7</strain>
    </source>
</reference>
<dbReference type="Proteomes" id="UP000199496">
    <property type="component" value="Unassembled WGS sequence"/>
</dbReference>
<evidence type="ECO:0000256" key="1">
    <source>
        <dbReference type="SAM" id="MobiDB-lite"/>
    </source>
</evidence>
<evidence type="ECO:0000313" key="3">
    <source>
        <dbReference type="EMBL" id="SEQ51707.1"/>
    </source>
</evidence>
<dbReference type="InterPro" id="IPR007844">
    <property type="entry name" value="AsmA"/>
</dbReference>
<dbReference type="Pfam" id="PF05170">
    <property type="entry name" value="AsmA"/>
    <property type="match status" value="1"/>
</dbReference>
<dbReference type="RefSeq" id="WP_238375991.1">
    <property type="nucleotide sequence ID" value="NZ_FOFO01000043.1"/>
</dbReference>